<name>A0ABV6CZV1_9SPHN</name>
<evidence type="ECO:0000313" key="3">
    <source>
        <dbReference type="EMBL" id="MFC0205932.1"/>
    </source>
</evidence>
<gene>
    <name evidence="3" type="ORF">ACFFJC_16830</name>
</gene>
<evidence type="ECO:0000313" key="4">
    <source>
        <dbReference type="Proteomes" id="UP001589798"/>
    </source>
</evidence>
<feature type="region of interest" description="Disordered" evidence="1">
    <location>
        <begin position="66"/>
        <end position="159"/>
    </location>
</feature>
<dbReference type="Proteomes" id="UP001589798">
    <property type="component" value="Unassembled WGS sequence"/>
</dbReference>
<proteinExistence type="predicted"/>
<reference evidence="3 4" key="1">
    <citation type="submission" date="2024-09" db="EMBL/GenBank/DDBJ databases">
        <authorList>
            <person name="Sun Q."/>
            <person name="Mori K."/>
        </authorList>
    </citation>
    <scope>NUCLEOTIDE SEQUENCE [LARGE SCALE GENOMIC DNA]</scope>
    <source>
        <strain evidence="3 4">CCM 7706</strain>
    </source>
</reference>
<dbReference type="EMBL" id="JBHLWK010000021">
    <property type="protein sequence ID" value="MFC0205932.1"/>
    <property type="molecule type" value="Genomic_DNA"/>
</dbReference>
<feature type="chain" id="PRO_5045336730" evidence="2">
    <location>
        <begin position="22"/>
        <end position="159"/>
    </location>
</feature>
<evidence type="ECO:0000256" key="2">
    <source>
        <dbReference type="SAM" id="SignalP"/>
    </source>
</evidence>
<sequence length="159" mass="16836">MTAGKLALLLIVGGLAGAAFASLSTGSLRSYTQGSPSAPASALAQQEAPTGRSWLDEGLTVLQSPAWPFGEREWNPDPPRQAGDYPAPEYGAPGRWEDEDQGGERYREVEPWPQDELGAAVQDAEPLEPPMDPRDAAAAEAARRAQDTARDVLAAEHGS</sequence>
<feature type="compositionally biased region" description="Basic and acidic residues" evidence="1">
    <location>
        <begin position="131"/>
        <end position="159"/>
    </location>
</feature>
<keyword evidence="2" id="KW-0732">Signal</keyword>
<comment type="caution">
    <text evidence="3">The sequence shown here is derived from an EMBL/GenBank/DDBJ whole genome shotgun (WGS) entry which is preliminary data.</text>
</comment>
<keyword evidence="4" id="KW-1185">Reference proteome</keyword>
<protein>
    <submittedName>
        <fullName evidence="3">Uncharacterized protein</fullName>
    </submittedName>
</protein>
<evidence type="ECO:0000256" key="1">
    <source>
        <dbReference type="SAM" id="MobiDB-lite"/>
    </source>
</evidence>
<organism evidence="3 4">
    <name type="scientific">Novosphingobium soli</name>
    <dbReference type="NCBI Taxonomy" id="574956"/>
    <lineage>
        <taxon>Bacteria</taxon>
        <taxon>Pseudomonadati</taxon>
        <taxon>Pseudomonadota</taxon>
        <taxon>Alphaproteobacteria</taxon>
        <taxon>Sphingomonadales</taxon>
        <taxon>Sphingomonadaceae</taxon>
        <taxon>Novosphingobium</taxon>
    </lineage>
</organism>
<dbReference type="RefSeq" id="WP_379488664.1">
    <property type="nucleotide sequence ID" value="NZ_JBHLWK010000021.1"/>
</dbReference>
<feature type="signal peptide" evidence="2">
    <location>
        <begin position="1"/>
        <end position="21"/>
    </location>
</feature>
<accession>A0ABV6CZV1</accession>